<dbReference type="EMBL" id="JAUTDP010000002">
    <property type="protein sequence ID" value="KAK3401479.1"/>
    <property type="molecule type" value="Genomic_DNA"/>
</dbReference>
<gene>
    <name evidence="2" type="ORF">B0T20DRAFT_116031</name>
</gene>
<feature type="region of interest" description="Disordered" evidence="1">
    <location>
        <begin position="137"/>
        <end position="157"/>
    </location>
</feature>
<evidence type="ECO:0000256" key="1">
    <source>
        <dbReference type="SAM" id="MobiDB-lite"/>
    </source>
</evidence>
<dbReference type="AlphaFoldDB" id="A0AAE0PKC5"/>
<proteinExistence type="predicted"/>
<evidence type="ECO:0000313" key="3">
    <source>
        <dbReference type="Proteomes" id="UP001281003"/>
    </source>
</evidence>
<name>A0AAE0PKC5_SORBR</name>
<accession>A0AAE0PKC5</accession>
<reference evidence="2" key="2">
    <citation type="submission" date="2023-07" db="EMBL/GenBank/DDBJ databases">
        <authorList>
            <consortium name="Lawrence Berkeley National Laboratory"/>
            <person name="Haridas S."/>
            <person name="Hensen N."/>
            <person name="Bonometti L."/>
            <person name="Westerberg I."/>
            <person name="Brannstrom I.O."/>
            <person name="Guillou S."/>
            <person name="Cros-Aarteil S."/>
            <person name="Calhoun S."/>
            <person name="Kuo A."/>
            <person name="Mondo S."/>
            <person name="Pangilinan J."/>
            <person name="Riley R."/>
            <person name="LaButti K."/>
            <person name="Andreopoulos B."/>
            <person name="Lipzen A."/>
            <person name="Chen C."/>
            <person name="Yanf M."/>
            <person name="Daum C."/>
            <person name="Ng V."/>
            <person name="Clum A."/>
            <person name="Steindorff A."/>
            <person name="Ohm R."/>
            <person name="Martin F."/>
            <person name="Silar P."/>
            <person name="Natvig D."/>
            <person name="Lalanne C."/>
            <person name="Gautier V."/>
            <person name="Ament-velasquez S.L."/>
            <person name="Kruys A."/>
            <person name="Hutchinson M.I."/>
            <person name="Powell A.J."/>
            <person name="Barry K."/>
            <person name="Miller A.N."/>
            <person name="Grigoriev I.V."/>
            <person name="Debuchy R."/>
            <person name="Gladieux P."/>
            <person name="Thoren M.H."/>
            <person name="Johannesson H."/>
        </authorList>
    </citation>
    <scope>NUCLEOTIDE SEQUENCE</scope>
    <source>
        <strain evidence="2">FGSC 1904</strain>
    </source>
</reference>
<organism evidence="2 3">
    <name type="scientific">Sordaria brevicollis</name>
    <dbReference type="NCBI Taxonomy" id="83679"/>
    <lineage>
        <taxon>Eukaryota</taxon>
        <taxon>Fungi</taxon>
        <taxon>Dikarya</taxon>
        <taxon>Ascomycota</taxon>
        <taxon>Pezizomycotina</taxon>
        <taxon>Sordariomycetes</taxon>
        <taxon>Sordariomycetidae</taxon>
        <taxon>Sordariales</taxon>
        <taxon>Sordariaceae</taxon>
        <taxon>Sordaria</taxon>
    </lineage>
</organism>
<evidence type="ECO:0000313" key="2">
    <source>
        <dbReference type="EMBL" id="KAK3401479.1"/>
    </source>
</evidence>
<sequence>MPPSMFYLMSSHYPWHQPTFCFFLPLSTDTARLSARPTTPNAPCIYWSTYTLPIYTDLPIWQGYGSELRRVSPSYHQVLYSGMSCCFCGGRSTSPGAYHHRDTSGSSAVFRHRLSIETIGPELVTSEQASPGCRRLHDPDILRRTMPPAPTSVTAQI</sequence>
<keyword evidence="3" id="KW-1185">Reference proteome</keyword>
<reference evidence="2" key="1">
    <citation type="journal article" date="2023" name="Mol. Phylogenet. Evol.">
        <title>Genome-scale phylogeny and comparative genomics of the fungal order Sordariales.</title>
        <authorList>
            <person name="Hensen N."/>
            <person name="Bonometti L."/>
            <person name="Westerberg I."/>
            <person name="Brannstrom I.O."/>
            <person name="Guillou S."/>
            <person name="Cros-Aarteil S."/>
            <person name="Calhoun S."/>
            <person name="Haridas S."/>
            <person name="Kuo A."/>
            <person name="Mondo S."/>
            <person name="Pangilinan J."/>
            <person name="Riley R."/>
            <person name="LaButti K."/>
            <person name="Andreopoulos B."/>
            <person name="Lipzen A."/>
            <person name="Chen C."/>
            <person name="Yan M."/>
            <person name="Daum C."/>
            <person name="Ng V."/>
            <person name="Clum A."/>
            <person name="Steindorff A."/>
            <person name="Ohm R.A."/>
            <person name="Martin F."/>
            <person name="Silar P."/>
            <person name="Natvig D.O."/>
            <person name="Lalanne C."/>
            <person name="Gautier V."/>
            <person name="Ament-Velasquez S.L."/>
            <person name="Kruys A."/>
            <person name="Hutchinson M.I."/>
            <person name="Powell A.J."/>
            <person name="Barry K."/>
            <person name="Miller A.N."/>
            <person name="Grigoriev I.V."/>
            <person name="Debuchy R."/>
            <person name="Gladieux P."/>
            <person name="Hiltunen Thoren M."/>
            <person name="Johannesson H."/>
        </authorList>
    </citation>
    <scope>NUCLEOTIDE SEQUENCE</scope>
    <source>
        <strain evidence="2">FGSC 1904</strain>
    </source>
</reference>
<protein>
    <submittedName>
        <fullName evidence="2">Uncharacterized protein</fullName>
    </submittedName>
</protein>
<comment type="caution">
    <text evidence="2">The sequence shown here is derived from an EMBL/GenBank/DDBJ whole genome shotgun (WGS) entry which is preliminary data.</text>
</comment>
<dbReference type="Proteomes" id="UP001281003">
    <property type="component" value="Unassembled WGS sequence"/>
</dbReference>